<dbReference type="EMBL" id="MFEK01000016">
    <property type="protein sequence ID" value="OGE77979.1"/>
    <property type="molecule type" value="Genomic_DNA"/>
</dbReference>
<gene>
    <name evidence="2" type="ORF">A2751_01915</name>
</gene>
<dbReference type="SUPFAM" id="SSF52980">
    <property type="entry name" value="Restriction endonuclease-like"/>
    <property type="match status" value="1"/>
</dbReference>
<dbReference type="PANTHER" id="PTHR38590">
    <property type="entry name" value="BLL0828 PROTEIN"/>
    <property type="match status" value="1"/>
</dbReference>
<dbReference type="Gene3D" id="3.40.960.10">
    <property type="entry name" value="VSR Endonuclease"/>
    <property type="match status" value="1"/>
</dbReference>
<accession>A0A1F5NJY8</accession>
<dbReference type="STRING" id="1817824.A2751_01915"/>
<dbReference type="PANTHER" id="PTHR38590:SF1">
    <property type="entry name" value="BLL0828 PROTEIN"/>
    <property type="match status" value="1"/>
</dbReference>
<dbReference type="CDD" id="cd01038">
    <property type="entry name" value="Endonuclease_DUF559"/>
    <property type="match status" value="1"/>
</dbReference>
<protein>
    <recommendedName>
        <fullName evidence="1">DUF559 domain-containing protein</fullName>
    </recommendedName>
</protein>
<dbReference type="InterPro" id="IPR047216">
    <property type="entry name" value="Endonuclease_DUF559_bact"/>
</dbReference>
<organism evidence="2 3">
    <name type="scientific">Candidatus Doudnabacteria bacterium RIFCSPHIGHO2_01_FULL_46_14</name>
    <dbReference type="NCBI Taxonomy" id="1817824"/>
    <lineage>
        <taxon>Bacteria</taxon>
        <taxon>Candidatus Doudnaibacteriota</taxon>
    </lineage>
</organism>
<dbReference type="InterPro" id="IPR007569">
    <property type="entry name" value="DUF559"/>
</dbReference>
<proteinExistence type="predicted"/>
<dbReference type="Pfam" id="PF04480">
    <property type="entry name" value="DUF559"/>
    <property type="match status" value="1"/>
</dbReference>
<evidence type="ECO:0000313" key="2">
    <source>
        <dbReference type="EMBL" id="OGE77979.1"/>
    </source>
</evidence>
<dbReference type="AlphaFoldDB" id="A0A1F5NJY8"/>
<sequence>MTPAEKLFWSKIANRQFSNLKFRKQHGIGNYIVDFYCPEKKLIIEIDGDSHADSKTDPARSKYLENLGYEIARYNNRDVLYNIDGVFEDLLTKLSSL</sequence>
<comment type="caution">
    <text evidence="2">The sequence shown here is derived from an EMBL/GenBank/DDBJ whole genome shotgun (WGS) entry which is preliminary data.</text>
</comment>
<feature type="domain" description="DUF559" evidence="1">
    <location>
        <begin position="1"/>
        <end position="94"/>
    </location>
</feature>
<evidence type="ECO:0000313" key="3">
    <source>
        <dbReference type="Proteomes" id="UP000176864"/>
    </source>
</evidence>
<reference evidence="2 3" key="1">
    <citation type="journal article" date="2016" name="Nat. Commun.">
        <title>Thousands of microbial genomes shed light on interconnected biogeochemical processes in an aquifer system.</title>
        <authorList>
            <person name="Anantharaman K."/>
            <person name="Brown C.T."/>
            <person name="Hug L.A."/>
            <person name="Sharon I."/>
            <person name="Castelle C.J."/>
            <person name="Probst A.J."/>
            <person name="Thomas B.C."/>
            <person name="Singh A."/>
            <person name="Wilkins M.J."/>
            <person name="Karaoz U."/>
            <person name="Brodie E.L."/>
            <person name="Williams K.H."/>
            <person name="Hubbard S.S."/>
            <person name="Banfield J.F."/>
        </authorList>
    </citation>
    <scope>NUCLEOTIDE SEQUENCE [LARGE SCALE GENOMIC DNA]</scope>
</reference>
<dbReference type="Proteomes" id="UP000176864">
    <property type="component" value="Unassembled WGS sequence"/>
</dbReference>
<name>A0A1F5NJY8_9BACT</name>
<evidence type="ECO:0000259" key="1">
    <source>
        <dbReference type="Pfam" id="PF04480"/>
    </source>
</evidence>
<dbReference type="InterPro" id="IPR011335">
    <property type="entry name" value="Restrct_endonuc-II-like"/>
</dbReference>